<dbReference type="InterPro" id="IPR002354">
    <property type="entry name" value="IL-4"/>
</dbReference>
<sequence length="142" mass="15856">MLPLLKAAFALLSLLELTSSMPLTTTSPLSLLPQKLKEITKLVHNLQSRVQVPCNDSRVAQVTFTDQKLSDQELLCQAAMALMKVTRCKTDYEPVIANLQSQHGKTNCSLSNDNEIYLRHFLPELGNFTQGMYRRLGVPPGQ</sequence>
<dbReference type="GO" id="GO:0005576">
    <property type="term" value="C:extracellular region"/>
    <property type="evidence" value="ECO:0007669"/>
    <property type="project" value="InterPro"/>
</dbReference>
<feature type="chain" id="PRO_5025356769" description="Interleukin-4" evidence="5">
    <location>
        <begin position="21"/>
        <end position="142"/>
    </location>
</feature>
<dbReference type="PANTHER" id="PTHR47401:SF1">
    <property type="entry name" value="INTERLEUKIN-4"/>
    <property type="match status" value="1"/>
</dbReference>
<dbReference type="InterPro" id="IPR001325">
    <property type="entry name" value="IL-4/IL-13"/>
</dbReference>
<dbReference type="PANTHER" id="PTHR47401">
    <property type="entry name" value="INTERLEUKIN-4"/>
    <property type="match status" value="1"/>
</dbReference>
<feature type="signal peptide" evidence="5">
    <location>
        <begin position="1"/>
        <end position="20"/>
    </location>
</feature>
<proteinExistence type="predicted"/>
<evidence type="ECO:0000256" key="3">
    <source>
        <dbReference type="ARBA" id="ARBA00030247"/>
    </source>
</evidence>
<dbReference type="Pfam" id="PF00727">
    <property type="entry name" value="IL4"/>
    <property type="match status" value="1"/>
</dbReference>
<dbReference type="Proteomes" id="UP000472275">
    <property type="component" value="Chromosome 22"/>
</dbReference>
<dbReference type="SMART" id="SM00190">
    <property type="entry name" value="IL4_13"/>
    <property type="match status" value="1"/>
</dbReference>
<keyword evidence="7" id="KW-1185">Reference proteome</keyword>
<evidence type="ECO:0000256" key="2">
    <source>
        <dbReference type="ARBA" id="ARBA00022936"/>
    </source>
</evidence>
<dbReference type="InterPro" id="IPR009079">
    <property type="entry name" value="4_helix_cytokine-like_core"/>
</dbReference>
<dbReference type="GO" id="GO:0042113">
    <property type="term" value="P:B cell activation"/>
    <property type="evidence" value="ECO:0007669"/>
    <property type="project" value="UniProtKB-KW"/>
</dbReference>
<dbReference type="Ensembl" id="ENSACCT00020020711.1">
    <property type="protein sequence ID" value="ENSACCP00020019842.1"/>
    <property type="gene ID" value="ENSACCG00020013651.1"/>
</dbReference>
<dbReference type="InParanoid" id="A0A663F5Y1"/>
<dbReference type="GeneTree" id="ENSGT00390000013108"/>
<evidence type="ECO:0000256" key="1">
    <source>
        <dbReference type="ARBA" id="ARBA00019467"/>
    </source>
</evidence>
<evidence type="ECO:0000256" key="5">
    <source>
        <dbReference type="SAM" id="SignalP"/>
    </source>
</evidence>
<evidence type="ECO:0000313" key="7">
    <source>
        <dbReference type="Proteomes" id="UP000472275"/>
    </source>
</evidence>
<dbReference type="AlphaFoldDB" id="A0A663F5Y1"/>
<protein>
    <recommendedName>
        <fullName evidence="1">Interleukin-4</fullName>
    </recommendedName>
    <alternativeName>
        <fullName evidence="4">B-cell stimulatory factor 1</fullName>
    </alternativeName>
    <alternativeName>
        <fullName evidence="3">Lymphocyte stimulatory factor 1</fullName>
    </alternativeName>
</protein>
<organism evidence="6 7">
    <name type="scientific">Aquila chrysaetos chrysaetos</name>
    <dbReference type="NCBI Taxonomy" id="223781"/>
    <lineage>
        <taxon>Eukaryota</taxon>
        <taxon>Metazoa</taxon>
        <taxon>Chordata</taxon>
        <taxon>Craniata</taxon>
        <taxon>Vertebrata</taxon>
        <taxon>Euteleostomi</taxon>
        <taxon>Archelosauria</taxon>
        <taxon>Archosauria</taxon>
        <taxon>Dinosauria</taxon>
        <taxon>Saurischia</taxon>
        <taxon>Theropoda</taxon>
        <taxon>Coelurosauria</taxon>
        <taxon>Aves</taxon>
        <taxon>Neognathae</taxon>
        <taxon>Neoaves</taxon>
        <taxon>Telluraves</taxon>
        <taxon>Accipitrimorphae</taxon>
        <taxon>Accipitriformes</taxon>
        <taxon>Accipitridae</taxon>
        <taxon>Accipitrinae</taxon>
        <taxon>Aquila</taxon>
    </lineage>
</organism>
<evidence type="ECO:0000256" key="4">
    <source>
        <dbReference type="ARBA" id="ARBA00031287"/>
    </source>
</evidence>
<reference evidence="6" key="2">
    <citation type="submission" date="2025-09" db="UniProtKB">
        <authorList>
            <consortium name="Ensembl"/>
        </authorList>
    </citation>
    <scope>IDENTIFICATION</scope>
</reference>
<dbReference type="GO" id="GO:0006955">
    <property type="term" value="P:immune response"/>
    <property type="evidence" value="ECO:0007669"/>
    <property type="project" value="InterPro"/>
</dbReference>
<dbReference type="GO" id="GO:0005136">
    <property type="term" value="F:interleukin-4 receptor binding"/>
    <property type="evidence" value="ECO:0007669"/>
    <property type="project" value="InterPro"/>
</dbReference>
<keyword evidence="5" id="KW-0732">Signal</keyword>
<name>A0A663F5Y1_AQUCH</name>
<reference evidence="6" key="1">
    <citation type="submission" date="2025-08" db="UniProtKB">
        <authorList>
            <consortium name="Ensembl"/>
        </authorList>
    </citation>
    <scope>IDENTIFICATION</scope>
</reference>
<evidence type="ECO:0000313" key="6">
    <source>
        <dbReference type="Ensembl" id="ENSACCP00020019842.1"/>
    </source>
</evidence>
<accession>A0A663F5Y1</accession>
<keyword evidence="2" id="KW-0075">B-cell activation</keyword>
<dbReference type="SUPFAM" id="SSF47266">
    <property type="entry name" value="4-helical cytokines"/>
    <property type="match status" value="1"/>
</dbReference>
<dbReference type="Gene3D" id="1.20.1250.10">
    <property type="match status" value="1"/>
</dbReference>
<dbReference type="GO" id="GO:0008083">
    <property type="term" value="F:growth factor activity"/>
    <property type="evidence" value="ECO:0007669"/>
    <property type="project" value="InterPro"/>
</dbReference>